<comment type="caution">
    <text evidence="1">The sequence shown here is derived from an EMBL/GenBank/DDBJ whole genome shotgun (WGS) entry which is preliminary data.</text>
</comment>
<evidence type="ECO:0000313" key="2">
    <source>
        <dbReference type="Proteomes" id="UP001054837"/>
    </source>
</evidence>
<accession>A0AAV4T4C9</accession>
<reference evidence="1 2" key="1">
    <citation type="submission" date="2021-06" db="EMBL/GenBank/DDBJ databases">
        <title>Caerostris darwini draft genome.</title>
        <authorList>
            <person name="Kono N."/>
            <person name="Arakawa K."/>
        </authorList>
    </citation>
    <scope>NUCLEOTIDE SEQUENCE [LARGE SCALE GENOMIC DNA]</scope>
</reference>
<dbReference type="AlphaFoldDB" id="A0AAV4T4C9"/>
<protein>
    <recommendedName>
        <fullName evidence="3">NADH dehydrogenase subunit 1</fullName>
    </recommendedName>
</protein>
<organism evidence="1 2">
    <name type="scientific">Caerostris darwini</name>
    <dbReference type="NCBI Taxonomy" id="1538125"/>
    <lineage>
        <taxon>Eukaryota</taxon>
        <taxon>Metazoa</taxon>
        <taxon>Ecdysozoa</taxon>
        <taxon>Arthropoda</taxon>
        <taxon>Chelicerata</taxon>
        <taxon>Arachnida</taxon>
        <taxon>Araneae</taxon>
        <taxon>Araneomorphae</taxon>
        <taxon>Entelegynae</taxon>
        <taxon>Araneoidea</taxon>
        <taxon>Araneidae</taxon>
        <taxon>Caerostris</taxon>
    </lineage>
</organism>
<name>A0AAV4T4C9_9ARAC</name>
<gene>
    <name evidence="1" type="ORF">CDAR_212341</name>
</gene>
<evidence type="ECO:0000313" key="1">
    <source>
        <dbReference type="EMBL" id="GIY41488.1"/>
    </source>
</evidence>
<keyword evidence="2" id="KW-1185">Reference proteome</keyword>
<feature type="non-terminal residue" evidence="1">
    <location>
        <position position="1"/>
    </location>
</feature>
<proteinExistence type="predicted"/>
<dbReference type="EMBL" id="BPLQ01009065">
    <property type="protein sequence ID" value="GIY41488.1"/>
    <property type="molecule type" value="Genomic_DNA"/>
</dbReference>
<dbReference type="Proteomes" id="UP001054837">
    <property type="component" value="Unassembled WGS sequence"/>
</dbReference>
<evidence type="ECO:0008006" key="3">
    <source>
        <dbReference type="Google" id="ProtNLM"/>
    </source>
</evidence>
<sequence length="30" mass="3306">AAPFALYLTSLQLHLYPSSLLLYLDKSLGP</sequence>